<keyword evidence="3" id="KW-1185">Reference proteome</keyword>
<proteinExistence type="predicted"/>
<feature type="region of interest" description="Disordered" evidence="1">
    <location>
        <begin position="21"/>
        <end position="95"/>
    </location>
</feature>
<dbReference type="EMBL" id="CDMY01000289">
    <property type="protein sequence ID" value="CEL99826.1"/>
    <property type="molecule type" value="Genomic_DNA"/>
</dbReference>
<organism evidence="2 3">
    <name type="scientific">Vitrella brassicaformis (strain CCMP3155)</name>
    <dbReference type="NCBI Taxonomy" id="1169540"/>
    <lineage>
        <taxon>Eukaryota</taxon>
        <taxon>Sar</taxon>
        <taxon>Alveolata</taxon>
        <taxon>Colpodellida</taxon>
        <taxon>Vitrellaceae</taxon>
        <taxon>Vitrella</taxon>
    </lineage>
</organism>
<dbReference type="Proteomes" id="UP000041254">
    <property type="component" value="Unassembled WGS sequence"/>
</dbReference>
<dbReference type="AlphaFoldDB" id="A0A0G4EQV5"/>
<feature type="compositionally biased region" description="Basic and acidic residues" evidence="1">
    <location>
        <begin position="85"/>
        <end position="95"/>
    </location>
</feature>
<reference evidence="2 3" key="1">
    <citation type="submission" date="2014-11" db="EMBL/GenBank/DDBJ databases">
        <authorList>
            <person name="Zhu J."/>
            <person name="Qi W."/>
            <person name="Song R."/>
        </authorList>
    </citation>
    <scope>NUCLEOTIDE SEQUENCE [LARGE SCALE GENOMIC DNA]</scope>
</reference>
<evidence type="ECO:0000313" key="2">
    <source>
        <dbReference type="EMBL" id="CEL99826.1"/>
    </source>
</evidence>
<protein>
    <submittedName>
        <fullName evidence="2">Uncharacterized protein</fullName>
    </submittedName>
</protein>
<accession>A0A0G4EQV5</accession>
<feature type="compositionally biased region" description="Polar residues" evidence="1">
    <location>
        <begin position="69"/>
        <end position="78"/>
    </location>
</feature>
<evidence type="ECO:0000256" key="1">
    <source>
        <dbReference type="SAM" id="MobiDB-lite"/>
    </source>
</evidence>
<gene>
    <name evidence="2" type="ORF">Vbra_12693</name>
</gene>
<name>A0A0G4EQV5_VITBC</name>
<evidence type="ECO:0000313" key="3">
    <source>
        <dbReference type="Proteomes" id="UP000041254"/>
    </source>
</evidence>
<sequence>MRRSCELERGELTEIALAKERDGSSLRTKYRAGATDPASVCDGRPQLEAHSGVRQQLTGRVRERRRNCPSPQQCSKNTPPHRHPPRSDAGSRQKL</sequence>
<dbReference type="VEuPathDB" id="CryptoDB:Vbra_12693"/>
<dbReference type="InParanoid" id="A0A0G4EQV5"/>